<dbReference type="InterPro" id="IPR036291">
    <property type="entry name" value="NAD(P)-bd_dom_sf"/>
</dbReference>
<dbReference type="STRING" id="1149755.A0A2J6R553"/>
<protein>
    <submittedName>
        <fullName evidence="2">NAD(P)-binding protein</fullName>
    </submittedName>
</protein>
<dbReference type="Pfam" id="PF00107">
    <property type="entry name" value="ADH_zinc_N"/>
    <property type="match status" value="1"/>
</dbReference>
<dbReference type="EMBL" id="KZ613955">
    <property type="protein sequence ID" value="PMD33625.1"/>
    <property type="molecule type" value="Genomic_DNA"/>
</dbReference>
<dbReference type="InterPro" id="IPR011032">
    <property type="entry name" value="GroES-like_sf"/>
</dbReference>
<evidence type="ECO:0000259" key="1">
    <source>
        <dbReference type="SMART" id="SM00829"/>
    </source>
</evidence>
<dbReference type="AlphaFoldDB" id="A0A2J6R553"/>
<dbReference type="SMART" id="SM00829">
    <property type="entry name" value="PKS_ER"/>
    <property type="match status" value="1"/>
</dbReference>
<proteinExistence type="predicted"/>
<name>A0A2J6R553_HYAVF</name>
<feature type="domain" description="Enoyl reductase (ER)" evidence="1">
    <location>
        <begin position="14"/>
        <end position="342"/>
    </location>
</feature>
<reference evidence="2 3" key="1">
    <citation type="submission" date="2016-04" db="EMBL/GenBank/DDBJ databases">
        <title>A degradative enzymes factory behind the ericoid mycorrhizal symbiosis.</title>
        <authorList>
            <consortium name="DOE Joint Genome Institute"/>
            <person name="Martino E."/>
            <person name="Morin E."/>
            <person name="Grelet G."/>
            <person name="Kuo A."/>
            <person name="Kohler A."/>
            <person name="Daghino S."/>
            <person name="Barry K."/>
            <person name="Choi C."/>
            <person name="Cichocki N."/>
            <person name="Clum A."/>
            <person name="Copeland A."/>
            <person name="Hainaut M."/>
            <person name="Haridas S."/>
            <person name="Labutti K."/>
            <person name="Lindquist E."/>
            <person name="Lipzen A."/>
            <person name="Khouja H.-R."/>
            <person name="Murat C."/>
            <person name="Ohm R."/>
            <person name="Olson A."/>
            <person name="Spatafora J."/>
            <person name="Veneault-Fourrey C."/>
            <person name="Henrissat B."/>
            <person name="Grigoriev I."/>
            <person name="Martin F."/>
            <person name="Perotto S."/>
        </authorList>
    </citation>
    <scope>NUCLEOTIDE SEQUENCE [LARGE SCALE GENOMIC DNA]</scope>
    <source>
        <strain evidence="2 3">F</strain>
    </source>
</reference>
<dbReference type="InterPro" id="IPR020843">
    <property type="entry name" value="ER"/>
</dbReference>
<dbReference type="Gene3D" id="3.40.50.720">
    <property type="entry name" value="NAD(P)-binding Rossmann-like Domain"/>
    <property type="match status" value="1"/>
</dbReference>
<dbReference type="InterPro" id="IPR013154">
    <property type="entry name" value="ADH-like_N"/>
</dbReference>
<dbReference type="GO" id="GO:0016491">
    <property type="term" value="F:oxidoreductase activity"/>
    <property type="evidence" value="ECO:0007669"/>
    <property type="project" value="InterPro"/>
</dbReference>
<dbReference type="Proteomes" id="UP000235786">
    <property type="component" value="Unassembled WGS sequence"/>
</dbReference>
<organism evidence="2 3">
    <name type="scientific">Hyaloscypha variabilis (strain UAMH 11265 / GT02V1 / F)</name>
    <name type="common">Meliniomyces variabilis</name>
    <dbReference type="NCBI Taxonomy" id="1149755"/>
    <lineage>
        <taxon>Eukaryota</taxon>
        <taxon>Fungi</taxon>
        <taxon>Dikarya</taxon>
        <taxon>Ascomycota</taxon>
        <taxon>Pezizomycotina</taxon>
        <taxon>Leotiomycetes</taxon>
        <taxon>Helotiales</taxon>
        <taxon>Hyaloscyphaceae</taxon>
        <taxon>Hyaloscypha</taxon>
        <taxon>Hyaloscypha variabilis</taxon>
    </lineage>
</organism>
<accession>A0A2J6R553</accession>
<dbReference type="PANTHER" id="PTHR45033:SF2">
    <property type="entry name" value="ZINC-TYPE ALCOHOL DEHYDROGENASE-LIKE PROTEIN C1773.06C"/>
    <property type="match status" value="1"/>
</dbReference>
<keyword evidence="3" id="KW-1185">Reference proteome</keyword>
<dbReference type="SUPFAM" id="SSF51735">
    <property type="entry name" value="NAD(P)-binding Rossmann-fold domains"/>
    <property type="match status" value="1"/>
</dbReference>
<sequence length="345" mass="36632">MSFGSREWILTGCSGLDDLKTRTVSTPPLGSFDVLVKMKALSLNHRDVILALGLYPLPLKQDVVAGSDGAGEVIDVGESVTEFKPGDRVATAFYQDHESGPLTVTAAQSAIGSLKDGAFRDYAVIPEHGLIHVPETYTWRQAASLPCVAVTAWNALFGDRKTVAGDTVLIQGTGGVSLFALEFAKAVGATVIAVTSSDEKARLLKSLGANEVVNYTDIPEWGSKVKELSKNSEGVDIALDIAGGKTLLQSLGSVKLGGVVTLIGIHDGHNPAEWPSILQVMVNGCSVRAIAAGSRAHFKELVKCINTHAIVPVLDRQVFVFDDLKAAYAYLLTKKHVGKIVIDVE</sequence>
<gene>
    <name evidence="2" type="ORF">L207DRAFT_557642</name>
</gene>
<dbReference type="PANTHER" id="PTHR45033">
    <property type="match status" value="1"/>
</dbReference>
<dbReference type="SUPFAM" id="SSF50129">
    <property type="entry name" value="GroES-like"/>
    <property type="match status" value="1"/>
</dbReference>
<evidence type="ECO:0000313" key="2">
    <source>
        <dbReference type="EMBL" id="PMD33625.1"/>
    </source>
</evidence>
<dbReference type="Gene3D" id="3.90.180.10">
    <property type="entry name" value="Medium-chain alcohol dehydrogenases, catalytic domain"/>
    <property type="match status" value="1"/>
</dbReference>
<dbReference type="OrthoDB" id="9930022at2759"/>
<dbReference type="CDD" id="cd08276">
    <property type="entry name" value="MDR7"/>
    <property type="match status" value="1"/>
</dbReference>
<evidence type="ECO:0000313" key="3">
    <source>
        <dbReference type="Proteomes" id="UP000235786"/>
    </source>
</evidence>
<dbReference type="InterPro" id="IPR052711">
    <property type="entry name" value="Zinc_ADH-like"/>
</dbReference>
<dbReference type="InterPro" id="IPR013149">
    <property type="entry name" value="ADH-like_C"/>
</dbReference>
<dbReference type="Pfam" id="PF08240">
    <property type="entry name" value="ADH_N"/>
    <property type="match status" value="1"/>
</dbReference>